<dbReference type="NCBIfam" id="NF005216">
    <property type="entry name" value="PRK06703.1"/>
    <property type="match status" value="1"/>
</dbReference>
<dbReference type="PANTHER" id="PTHR42809">
    <property type="entry name" value="FLAVODOXIN 2"/>
    <property type="match status" value="1"/>
</dbReference>
<evidence type="ECO:0000259" key="9">
    <source>
        <dbReference type="PROSITE" id="PS50902"/>
    </source>
</evidence>
<sequence length="154" mass="17388">MSKILIIYTSMTGNTELMAEAMEAHLNRKNHEVTMKNFEFDPFDIKELMDYDAALVGTYTWDDGEIPYEVEDFYDELDEVDLTGKPCGVFGSADSFYDCYGGAVDLMAMRLFQAGATKQAKRLKVDLEPSDEDIRKCEQMADEICAMLVEKAAS</sequence>
<dbReference type="InterPro" id="IPR050619">
    <property type="entry name" value="Flavodoxin"/>
</dbReference>
<evidence type="ECO:0000256" key="8">
    <source>
        <dbReference type="RuleBase" id="RU367037"/>
    </source>
</evidence>
<keyword evidence="6 8" id="KW-0288">FMN</keyword>
<evidence type="ECO:0000256" key="1">
    <source>
        <dbReference type="ARBA" id="ARBA00001917"/>
    </source>
</evidence>
<evidence type="ECO:0000256" key="2">
    <source>
        <dbReference type="ARBA" id="ARBA00003297"/>
    </source>
</evidence>
<comment type="cofactor">
    <cofactor evidence="1 8">
        <name>FMN</name>
        <dbReference type="ChEBI" id="CHEBI:58210"/>
    </cofactor>
</comment>
<dbReference type="NCBIfam" id="NF005246">
    <property type="entry name" value="PRK06756.1"/>
    <property type="match status" value="1"/>
</dbReference>
<organism evidence="10 11">
    <name type="scientific">Ornithinibacillus halophilus</name>
    <dbReference type="NCBI Taxonomy" id="930117"/>
    <lineage>
        <taxon>Bacteria</taxon>
        <taxon>Bacillati</taxon>
        <taxon>Bacillota</taxon>
        <taxon>Bacilli</taxon>
        <taxon>Bacillales</taxon>
        <taxon>Bacillaceae</taxon>
        <taxon>Ornithinibacillus</taxon>
    </lineage>
</organism>
<dbReference type="STRING" id="930117.SAMN05216225_103517"/>
<dbReference type="Gene3D" id="3.40.50.360">
    <property type="match status" value="1"/>
</dbReference>
<dbReference type="RefSeq" id="WP_072891304.1">
    <property type="nucleotide sequence ID" value="NZ_FQVW01000035.1"/>
</dbReference>
<evidence type="ECO:0000256" key="3">
    <source>
        <dbReference type="ARBA" id="ARBA00005267"/>
    </source>
</evidence>
<dbReference type="NCBIfam" id="TIGR01753">
    <property type="entry name" value="flav_short"/>
    <property type="match status" value="1"/>
</dbReference>
<name>A0A1M5K317_9BACI</name>
<feature type="domain" description="Flavodoxin-like" evidence="9">
    <location>
        <begin position="4"/>
        <end position="145"/>
    </location>
</feature>
<dbReference type="PANTHER" id="PTHR42809:SF1">
    <property type="entry name" value="FLAVODOXIN 1"/>
    <property type="match status" value="1"/>
</dbReference>
<dbReference type="InterPro" id="IPR008254">
    <property type="entry name" value="Flavodoxin/NO_synth"/>
</dbReference>
<evidence type="ECO:0000256" key="5">
    <source>
        <dbReference type="ARBA" id="ARBA00022630"/>
    </source>
</evidence>
<dbReference type="GO" id="GO:0009055">
    <property type="term" value="F:electron transfer activity"/>
    <property type="evidence" value="ECO:0007669"/>
    <property type="project" value="UniProtKB-UniRule"/>
</dbReference>
<evidence type="ECO:0000313" key="10">
    <source>
        <dbReference type="EMBL" id="SHG47177.1"/>
    </source>
</evidence>
<keyword evidence="11" id="KW-1185">Reference proteome</keyword>
<dbReference type="InterPro" id="IPR010087">
    <property type="entry name" value="Flav_short"/>
</dbReference>
<gene>
    <name evidence="10" type="ORF">SAMN05216225_103517</name>
</gene>
<comment type="similarity">
    <text evidence="3 8">Belongs to the flavodoxin family.</text>
</comment>
<dbReference type="GO" id="GO:0016651">
    <property type="term" value="F:oxidoreductase activity, acting on NAD(P)H"/>
    <property type="evidence" value="ECO:0007669"/>
    <property type="project" value="UniProtKB-ARBA"/>
</dbReference>
<dbReference type="SUPFAM" id="SSF52218">
    <property type="entry name" value="Flavoproteins"/>
    <property type="match status" value="1"/>
</dbReference>
<dbReference type="AlphaFoldDB" id="A0A1M5K317"/>
<dbReference type="OrthoDB" id="9790745at2"/>
<evidence type="ECO:0000256" key="7">
    <source>
        <dbReference type="ARBA" id="ARBA00022982"/>
    </source>
</evidence>
<dbReference type="Pfam" id="PF00258">
    <property type="entry name" value="Flavodoxin_1"/>
    <property type="match status" value="1"/>
</dbReference>
<evidence type="ECO:0000256" key="4">
    <source>
        <dbReference type="ARBA" id="ARBA00022448"/>
    </source>
</evidence>
<dbReference type="InterPro" id="IPR029039">
    <property type="entry name" value="Flavoprotein-like_sf"/>
</dbReference>
<dbReference type="EMBL" id="FQVW01000035">
    <property type="protein sequence ID" value="SHG47177.1"/>
    <property type="molecule type" value="Genomic_DNA"/>
</dbReference>
<proteinExistence type="inferred from homology"/>
<dbReference type="Proteomes" id="UP000183988">
    <property type="component" value="Unassembled WGS sequence"/>
</dbReference>
<evidence type="ECO:0000256" key="6">
    <source>
        <dbReference type="ARBA" id="ARBA00022643"/>
    </source>
</evidence>
<dbReference type="GO" id="GO:0010181">
    <property type="term" value="F:FMN binding"/>
    <property type="evidence" value="ECO:0007669"/>
    <property type="project" value="UniProtKB-UniRule"/>
</dbReference>
<evidence type="ECO:0000313" key="11">
    <source>
        <dbReference type="Proteomes" id="UP000183988"/>
    </source>
</evidence>
<keyword evidence="4 8" id="KW-0813">Transport</keyword>
<accession>A0A1M5K317</accession>
<dbReference type="PROSITE" id="PS50902">
    <property type="entry name" value="FLAVODOXIN_LIKE"/>
    <property type="match status" value="1"/>
</dbReference>
<comment type="function">
    <text evidence="2 8">Low-potential electron donor to a number of redox enzymes.</text>
</comment>
<keyword evidence="5 8" id="KW-0285">Flavoprotein</keyword>
<protein>
    <recommendedName>
        <fullName evidence="8">Flavodoxin</fullName>
    </recommendedName>
</protein>
<reference evidence="10 11" key="1">
    <citation type="submission" date="2016-11" db="EMBL/GenBank/DDBJ databases">
        <authorList>
            <person name="Jaros S."/>
            <person name="Januszkiewicz K."/>
            <person name="Wedrychowicz H."/>
        </authorList>
    </citation>
    <scope>NUCLEOTIDE SEQUENCE [LARGE SCALE GENOMIC DNA]</scope>
    <source>
        <strain evidence="10 11">IBRC-M 10683</strain>
    </source>
</reference>
<keyword evidence="7 8" id="KW-0249">Electron transport</keyword>